<feature type="signal peptide" evidence="1">
    <location>
        <begin position="1"/>
        <end position="28"/>
    </location>
</feature>
<keyword evidence="3" id="KW-1185">Reference proteome</keyword>
<reference evidence="3" key="1">
    <citation type="submission" date="2020-06" db="EMBL/GenBank/DDBJ databases">
        <title>Draft genomic sequecing of Geomonas sp. Red745.</title>
        <authorList>
            <person name="Itoh H."/>
            <person name="Xu Z.X."/>
            <person name="Ushijima N."/>
            <person name="Masuda Y."/>
            <person name="Shiratori Y."/>
            <person name="Senoo K."/>
        </authorList>
    </citation>
    <scope>NUCLEOTIDE SEQUENCE [LARGE SCALE GENOMIC DNA]</scope>
    <source>
        <strain evidence="3">Red745</strain>
    </source>
</reference>
<dbReference type="RefSeq" id="WP_183360929.1">
    <property type="nucleotide sequence ID" value="NZ_BLXZ01000003.1"/>
</dbReference>
<dbReference type="EMBL" id="BLXZ01000003">
    <property type="protein sequence ID" value="GFO68401.1"/>
    <property type="molecule type" value="Genomic_DNA"/>
</dbReference>
<sequence length="174" mass="18581">MLKSLEMRPLWSLLVLLLVLGMGTPGNAAAPGEGAGRGATGTGKKKLLLFAKDPATWQVVRGGASGKLVYRESRGTFTLSAAGLQPRAAYALVRIEEEPPAGQVVARGVSDSQGRIELTGTWRDWTRKFWLVSGEDVSGTVGGPAALRAWHPGRYLFEEKPLGVPCDCPEPEEP</sequence>
<evidence type="ECO:0000256" key="1">
    <source>
        <dbReference type="SAM" id="SignalP"/>
    </source>
</evidence>
<dbReference type="Proteomes" id="UP000587586">
    <property type="component" value="Unassembled WGS sequence"/>
</dbReference>
<name>A0A6V8N7C4_9BACT</name>
<organism evidence="2 3">
    <name type="scientific">Geomonas limicola</name>
    <dbReference type="NCBI Taxonomy" id="2740186"/>
    <lineage>
        <taxon>Bacteria</taxon>
        <taxon>Pseudomonadati</taxon>
        <taxon>Thermodesulfobacteriota</taxon>
        <taxon>Desulfuromonadia</taxon>
        <taxon>Geobacterales</taxon>
        <taxon>Geobacteraceae</taxon>
        <taxon>Geomonas</taxon>
    </lineage>
</organism>
<comment type="caution">
    <text evidence="2">The sequence shown here is derived from an EMBL/GenBank/DDBJ whole genome shotgun (WGS) entry which is preliminary data.</text>
</comment>
<evidence type="ECO:0000313" key="3">
    <source>
        <dbReference type="Proteomes" id="UP000587586"/>
    </source>
</evidence>
<dbReference type="AlphaFoldDB" id="A0A6V8N7C4"/>
<evidence type="ECO:0000313" key="2">
    <source>
        <dbReference type="EMBL" id="GFO68401.1"/>
    </source>
</evidence>
<keyword evidence="1" id="KW-0732">Signal</keyword>
<accession>A0A6V8N7C4</accession>
<gene>
    <name evidence="2" type="ORF">GMLC_19800</name>
</gene>
<protein>
    <submittedName>
        <fullName evidence="2">Uncharacterized protein</fullName>
    </submittedName>
</protein>
<feature type="chain" id="PRO_5027886791" evidence="1">
    <location>
        <begin position="29"/>
        <end position="174"/>
    </location>
</feature>
<proteinExistence type="predicted"/>